<comment type="caution">
    <text evidence="1">The sequence shown here is derived from an EMBL/GenBank/DDBJ whole genome shotgun (WGS) entry which is preliminary data.</text>
</comment>
<accession>A0AB37YM96</accession>
<protein>
    <submittedName>
        <fullName evidence="1">Uncharacterized protein</fullName>
    </submittedName>
</protein>
<sequence length="21" mass="2303">MKKFFALAFAAVVLAFGVFQP</sequence>
<gene>
    <name evidence="1" type="ORF">BC10311_00812</name>
</gene>
<evidence type="ECO:0000313" key="1">
    <source>
        <dbReference type="EMBL" id="SCB93456.1"/>
    </source>
</evidence>
<organism evidence="1 2">
    <name type="scientific">Bacillus wiedmannii</name>
    <dbReference type="NCBI Taxonomy" id="1890302"/>
    <lineage>
        <taxon>Bacteria</taxon>
        <taxon>Bacillati</taxon>
        <taxon>Bacillota</taxon>
        <taxon>Bacilli</taxon>
        <taxon>Bacillales</taxon>
        <taxon>Bacillaceae</taxon>
        <taxon>Bacillus</taxon>
        <taxon>Bacillus cereus group</taxon>
    </lineage>
</organism>
<reference evidence="1 2" key="1">
    <citation type="submission" date="2016-08" db="EMBL/GenBank/DDBJ databases">
        <authorList>
            <person name="Loux V."/>
            <person name="Rue O."/>
        </authorList>
    </citation>
    <scope>NUCLEOTIDE SEQUENCE [LARGE SCALE GENOMIC DNA]</scope>
    <source>
        <strain evidence="1 2">WSBC_10311</strain>
    </source>
</reference>
<evidence type="ECO:0000313" key="2">
    <source>
        <dbReference type="Proteomes" id="UP000195728"/>
    </source>
</evidence>
<name>A0AB37YM96_9BACI</name>
<dbReference type="AlphaFoldDB" id="A0AB37YM96"/>
<dbReference type="EMBL" id="FMBG01000010">
    <property type="protein sequence ID" value="SCB93456.1"/>
    <property type="molecule type" value="Genomic_DNA"/>
</dbReference>
<dbReference type="Proteomes" id="UP000195728">
    <property type="component" value="Unassembled WGS sequence"/>
</dbReference>
<proteinExistence type="predicted"/>